<protein>
    <submittedName>
        <fullName evidence="6">Putative TetR family transcriptional regulator</fullName>
    </submittedName>
</protein>
<dbReference type="PROSITE" id="PS50977">
    <property type="entry name" value="HTH_TETR_2"/>
    <property type="match status" value="1"/>
</dbReference>
<evidence type="ECO:0000313" key="7">
    <source>
        <dbReference type="Proteomes" id="UP000035009"/>
    </source>
</evidence>
<name>M3TG47_GORML</name>
<dbReference type="InterPro" id="IPR001647">
    <property type="entry name" value="HTH_TetR"/>
</dbReference>
<dbReference type="AlphaFoldDB" id="M3TG47"/>
<dbReference type="eggNOG" id="COG1309">
    <property type="taxonomic scope" value="Bacteria"/>
</dbReference>
<dbReference type="SUPFAM" id="SSF46689">
    <property type="entry name" value="Homeodomain-like"/>
    <property type="match status" value="1"/>
</dbReference>
<dbReference type="Gene3D" id="1.10.357.10">
    <property type="entry name" value="Tetracycline Repressor, domain 2"/>
    <property type="match status" value="1"/>
</dbReference>
<evidence type="ECO:0000256" key="3">
    <source>
        <dbReference type="ARBA" id="ARBA00023163"/>
    </source>
</evidence>
<dbReference type="Proteomes" id="UP000035009">
    <property type="component" value="Unassembled WGS sequence"/>
</dbReference>
<evidence type="ECO:0000256" key="2">
    <source>
        <dbReference type="ARBA" id="ARBA00023125"/>
    </source>
</evidence>
<organism evidence="6 7">
    <name type="scientific">Gordonia malaquae NBRC 108250</name>
    <dbReference type="NCBI Taxonomy" id="1223542"/>
    <lineage>
        <taxon>Bacteria</taxon>
        <taxon>Bacillati</taxon>
        <taxon>Actinomycetota</taxon>
        <taxon>Actinomycetes</taxon>
        <taxon>Mycobacteriales</taxon>
        <taxon>Gordoniaceae</taxon>
        <taxon>Gordonia</taxon>
    </lineage>
</organism>
<evidence type="ECO:0000259" key="5">
    <source>
        <dbReference type="PROSITE" id="PS50977"/>
    </source>
</evidence>
<feature type="DNA-binding region" description="H-T-H motif" evidence="4">
    <location>
        <begin position="34"/>
        <end position="53"/>
    </location>
</feature>
<keyword evidence="7" id="KW-1185">Reference proteome</keyword>
<evidence type="ECO:0000256" key="1">
    <source>
        <dbReference type="ARBA" id="ARBA00023015"/>
    </source>
</evidence>
<dbReference type="OrthoDB" id="3403733at2"/>
<dbReference type="PRINTS" id="PR00455">
    <property type="entry name" value="HTHTETR"/>
</dbReference>
<comment type="caution">
    <text evidence="6">The sequence shown here is derived from an EMBL/GenBank/DDBJ whole genome shotgun (WGS) entry which is preliminary data.</text>
</comment>
<dbReference type="PANTHER" id="PTHR30055">
    <property type="entry name" value="HTH-TYPE TRANSCRIPTIONAL REGULATOR RUTR"/>
    <property type="match status" value="1"/>
</dbReference>
<dbReference type="RefSeq" id="WP_008379466.1">
    <property type="nucleotide sequence ID" value="NZ_BAOP01000018.1"/>
</dbReference>
<dbReference type="Pfam" id="PF00440">
    <property type="entry name" value="TetR_N"/>
    <property type="match status" value="1"/>
</dbReference>
<accession>M3TG47</accession>
<dbReference type="GO" id="GO:0003700">
    <property type="term" value="F:DNA-binding transcription factor activity"/>
    <property type="evidence" value="ECO:0007669"/>
    <property type="project" value="TreeGrafter"/>
</dbReference>
<reference evidence="6 7" key="1">
    <citation type="submission" date="2013-02" db="EMBL/GenBank/DDBJ databases">
        <title>Whole genome shotgun sequence of Gordonia malaquae NBRC 108250.</title>
        <authorList>
            <person name="Yoshida I."/>
            <person name="Hosoyama A."/>
            <person name="Tsuchikane K."/>
            <person name="Ando Y."/>
            <person name="Baba S."/>
            <person name="Ohji S."/>
            <person name="Hamada M."/>
            <person name="Tamura T."/>
            <person name="Yamazoe A."/>
            <person name="Yamazaki S."/>
            <person name="Fujita N."/>
        </authorList>
    </citation>
    <scope>NUCLEOTIDE SEQUENCE [LARGE SCALE GENOMIC DNA]</scope>
    <source>
        <strain evidence="6 7">NBRC 108250</strain>
    </source>
</reference>
<evidence type="ECO:0000256" key="4">
    <source>
        <dbReference type="PROSITE-ProRule" id="PRU00335"/>
    </source>
</evidence>
<feature type="domain" description="HTH tetR-type" evidence="5">
    <location>
        <begin position="11"/>
        <end position="71"/>
    </location>
</feature>
<keyword evidence="3" id="KW-0804">Transcription</keyword>
<dbReference type="InterPro" id="IPR050109">
    <property type="entry name" value="HTH-type_TetR-like_transc_reg"/>
</dbReference>
<sequence length="199" mass="21435">MSDPRTSASDLTARAKIRNAALDLYSEHGEDRVSMRMIAAQAGVTVGLVQHHFKTKDGLRDAVEQLVVDYHAQAIADAPSGDSPAESAAARDRAVAQMLHAHPPVVNYMRRVLLDPHNSGGTLLARLTELSRQGVVEMRGAGQASTDRSVADQTLGLMIKHVGHLFLQPMVDAMWAQLTADDEPPADKPVLSVTARTTD</sequence>
<keyword evidence="1" id="KW-0805">Transcription regulation</keyword>
<dbReference type="InterPro" id="IPR009057">
    <property type="entry name" value="Homeodomain-like_sf"/>
</dbReference>
<dbReference type="PANTHER" id="PTHR30055:SF234">
    <property type="entry name" value="HTH-TYPE TRANSCRIPTIONAL REGULATOR BETI"/>
    <property type="match status" value="1"/>
</dbReference>
<dbReference type="EMBL" id="BAOP01000018">
    <property type="protein sequence ID" value="GAC80441.1"/>
    <property type="molecule type" value="Genomic_DNA"/>
</dbReference>
<dbReference type="GO" id="GO:0000976">
    <property type="term" value="F:transcription cis-regulatory region binding"/>
    <property type="evidence" value="ECO:0007669"/>
    <property type="project" value="TreeGrafter"/>
</dbReference>
<keyword evidence="2 4" id="KW-0238">DNA-binding</keyword>
<proteinExistence type="predicted"/>
<dbReference type="STRING" id="410332.SAMN04488550_3915"/>
<evidence type="ECO:0000313" key="6">
    <source>
        <dbReference type="EMBL" id="GAC80441.1"/>
    </source>
</evidence>
<gene>
    <name evidence="6" type="ORF">GM1_018_00040</name>
</gene>